<reference evidence="2 3" key="1">
    <citation type="journal article" date="2023" name="Elife">
        <title>Identification of key yeast species and microbe-microbe interactions impacting larval growth of Drosophila in the wild.</title>
        <authorList>
            <person name="Mure A."/>
            <person name="Sugiura Y."/>
            <person name="Maeda R."/>
            <person name="Honda K."/>
            <person name="Sakurai N."/>
            <person name="Takahashi Y."/>
            <person name="Watada M."/>
            <person name="Katoh T."/>
            <person name="Gotoh A."/>
            <person name="Gotoh Y."/>
            <person name="Taniguchi I."/>
            <person name="Nakamura K."/>
            <person name="Hayashi T."/>
            <person name="Katayama T."/>
            <person name="Uemura T."/>
            <person name="Hattori Y."/>
        </authorList>
    </citation>
    <scope>NUCLEOTIDE SEQUENCE [LARGE SCALE GENOMIC DNA]</scope>
    <source>
        <strain evidence="2 3">KH-74</strain>
    </source>
</reference>
<dbReference type="InterPro" id="IPR038014">
    <property type="entry name" value="Ies1"/>
</dbReference>
<gene>
    <name evidence="2" type="ORF">DAKH74_005750</name>
</gene>
<dbReference type="Proteomes" id="UP001377567">
    <property type="component" value="Unassembled WGS sequence"/>
</dbReference>
<dbReference type="PANTHER" id="PTHR37287">
    <property type="entry name" value="INO EIGHTY SUBUNIT 1"/>
    <property type="match status" value="1"/>
</dbReference>
<protein>
    <submittedName>
        <fullName evidence="2">Ies1 protein</fullName>
    </submittedName>
</protein>
<dbReference type="EMBL" id="BTGD01000001">
    <property type="protein sequence ID" value="GMM53959.1"/>
    <property type="molecule type" value="Genomic_DNA"/>
</dbReference>
<keyword evidence="3" id="KW-1185">Reference proteome</keyword>
<feature type="compositionally biased region" description="Basic and acidic residues" evidence="1">
    <location>
        <begin position="7"/>
        <end position="23"/>
    </location>
</feature>
<proteinExistence type="predicted"/>
<comment type="caution">
    <text evidence="2">The sequence shown here is derived from an EMBL/GenBank/DDBJ whole genome shotgun (WGS) entry which is preliminary data.</text>
</comment>
<dbReference type="GO" id="GO:0031011">
    <property type="term" value="C:Ino80 complex"/>
    <property type="evidence" value="ECO:0007669"/>
    <property type="project" value="InterPro"/>
</dbReference>
<accession>A0AAV5RTR9</accession>
<feature type="region of interest" description="Disordered" evidence="1">
    <location>
        <begin position="522"/>
        <end position="667"/>
    </location>
</feature>
<dbReference type="PANTHER" id="PTHR37287:SF1">
    <property type="entry name" value="INO EIGHTY SUBUNIT 1"/>
    <property type="match status" value="1"/>
</dbReference>
<dbReference type="AlphaFoldDB" id="A0AAV5RTR9"/>
<feature type="compositionally biased region" description="Low complexity" evidence="1">
    <location>
        <begin position="522"/>
        <end position="538"/>
    </location>
</feature>
<feature type="compositionally biased region" description="Low complexity" evidence="1">
    <location>
        <begin position="552"/>
        <end position="566"/>
    </location>
</feature>
<feature type="region of interest" description="Disordered" evidence="1">
    <location>
        <begin position="445"/>
        <end position="509"/>
    </location>
</feature>
<feature type="compositionally biased region" description="Low complexity" evidence="1">
    <location>
        <begin position="627"/>
        <end position="656"/>
    </location>
</feature>
<feature type="compositionally biased region" description="Basic and acidic residues" evidence="1">
    <location>
        <begin position="499"/>
        <end position="509"/>
    </location>
</feature>
<sequence>MAGRVYDPIHDVFQEAAPERPEQPEADTSATATTATTTTTIELNHSDSDSDDEPTAAATASNSPGKAEGQRPPLASDNARASTTSVRIAPPVAPAVRYTRHLKKPDGDYFSRRDVQFHFLETLLADTRPLFTNIFKRYFLNPLIAPVDPSAVHGSDEVKTPSAKNTSPSCNVHDADYDARRFFHHDKLTFSQLYVLCLATSTKSSKILRDKLLLDPQVAFSTCLLAILVNIGRLNTTINFYLAMTSQLRTFHSIPALQHMVADPKSLQDTPRLKSIVKSLPIGNDPVNLHDMYAGTASTVEPPYNVINMLFAMCDNVPFVNVQFLTQQYVKWNKEKDSDLTLGPLSLFSILDQHRFKCADRCNALLWLLYVHLETDLSKEKVQESLRLFGEPDEDNADSYHIRLRDNDLDETSEDVDTAEEVAFGLAQRDRRKVFIKQVQLEKKGRAAKAKDKDADTNDTGKGADASETGKGAEPTPVPTTVPRGKTLMDIDMLTSPSPEKRPVEKEAPHGNALASILNPVSEPSAESSAAPLPLAPATPVKIAPAQQPGETPSSTASPQQAQTQTELKHEAPDFVPPPKKRRRRRTKAEMLTAKRLQEEQSAKKNLAMSVALGSASGGAGSTADDSNTPSATTPTHSPTKESSVVSTATPSVASPRPSPGMTQTQFSTDYRSTAAKLNEDRVTAMIQLDEAKKLDGMDKTQRQFLADLQAAHRSVRDKRREVGLVKIFSEYEDVTMASVIGIRGKKRKKFQDGLLGFETDCLRSFAAAKQAMLDHVKAAPVDEDIDTAFFKLG</sequence>
<organism evidence="2 3">
    <name type="scientific">Maudiozyma humilis</name>
    <name type="common">Sour dough yeast</name>
    <name type="synonym">Kazachstania humilis</name>
    <dbReference type="NCBI Taxonomy" id="51915"/>
    <lineage>
        <taxon>Eukaryota</taxon>
        <taxon>Fungi</taxon>
        <taxon>Dikarya</taxon>
        <taxon>Ascomycota</taxon>
        <taxon>Saccharomycotina</taxon>
        <taxon>Saccharomycetes</taxon>
        <taxon>Saccharomycetales</taxon>
        <taxon>Saccharomycetaceae</taxon>
        <taxon>Maudiozyma</taxon>
    </lineage>
</organism>
<feature type="region of interest" description="Disordered" evidence="1">
    <location>
        <begin position="1"/>
        <end position="88"/>
    </location>
</feature>
<evidence type="ECO:0000313" key="3">
    <source>
        <dbReference type="Proteomes" id="UP001377567"/>
    </source>
</evidence>
<evidence type="ECO:0000256" key="1">
    <source>
        <dbReference type="SAM" id="MobiDB-lite"/>
    </source>
</evidence>
<evidence type="ECO:0000313" key="2">
    <source>
        <dbReference type="EMBL" id="GMM53959.1"/>
    </source>
</evidence>
<feature type="compositionally biased region" description="Low complexity" evidence="1">
    <location>
        <begin position="26"/>
        <end position="40"/>
    </location>
</feature>
<feature type="compositionally biased region" description="Basic and acidic residues" evidence="1">
    <location>
        <begin position="445"/>
        <end position="456"/>
    </location>
</feature>
<name>A0AAV5RTR9_MAUHU</name>